<gene>
    <name evidence="1" type="ORF">NDU88_007519</name>
</gene>
<comment type="caution">
    <text evidence="1">The sequence shown here is derived from an EMBL/GenBank/DDBJ whole genome shotgun (WGS) entry which is preliminary data.</text>
</comment>
<dbReference type="EMBL" id="JANPWB010000013">
    <property type="protein sequence ID" value="KAJ1110164.1"/>
    <property type="molecule type" value="Genomic_DNA"/>
</dbReference>
<keyword evidence="2" id="KW-1185">Reference proteome</keyword>
<evidence type="ECO:0000313" key="1">
    <source>
        <dbReference type="EMBL" id="KAJ1110164.1"/>
    </source>
</evidence>
<accession>A0AAV7N646</accession>
<name>A0AAV7N646_PLEWA</name>
<proteinExistence type="predicted"/>
<dbReference type="Proteomes" id="UP001066276">
    <property type="component" value="Chromosome 9"/>
</dbReference>
<reference evidence="1" key="1">
    <citation type="journal article" date="2022" name="bioRxiv">
        <title>Sequencing and chromosome-scale assembly of the giantPleurodeles waltlgenome.</title>
        <authorList>
            <person name="Brown T."/>
            <person name="Elewa A."/>
            <person name="Iarovenko S."/>
            <person name="Subramanian E."/>
            <person name="Araus A.J."/>
            <person name="Petzold A."/>
            <person name="Susuki M."/>
            <person name="Suzuki K.-i.T."/>
            <person name="Hayashi T."/>
            <person name="Toyoda A."/>
            <person name="Oliveira C."/>
            <person name="Osipova E."/>
            <person name="Leigh N.D."/>
            <person name="Simon A."/>
            <person name="Yun M.H."/>
        </authorList>
    </citation>
    <scope>NUCLEOTIDE SEQUENCE</scope>
    <source>
        <strain evidence="1">20211129_DDA</strain>
        <tissue evidence="1">Liver</tissue>
    </source>
</reference>
<sequence length="137" mass="15367">MPYIPLQTVTPISCSCPLLPRSANEEDVQASKLMALPSSRAELLIGSQLPPLTVHGLVRCFPVLTEQARRLVHAQTPLIYGLPRTFALPNQKQQEATCSLWFFRPCYSHSNNRLPQTEARLTLRKSQLHPALHSSEL</sequence>
<dbReference type="AlphaFoldDB" id="A0AAV7N646"/>
<protein>
    <submittedName>
        <fullName evidence="1">Uncharacterized protein</fullName>
    </submittedName>
</protein>
<evidence type="ECO:0000313" key="2">
    <source>
        <dbReference type="Proteomes" id="UP001066276"/>
    </source>
</evidence>
<organism evidence="1 2">
    <name type="scientific">Pleurodeles waltl</name>
    <name type="common">Iberian ribbed newt</name>
    <dbReference type="NCBI Taxonomy" id="8319"/>
    <lineage>
        <taxon>Eukaryota</taxon>
        <taxon>Metazoa</taxon>
        <taxon>Chordata</taxon>
        <taxon>Craniata</taxon>
        <taxon>Vertebrata</taxon>
        <taxon>Euteleostomi</taxon>
        <taxon>Amphibia</taxon>
        <taxon>Batrachia</taxon>
        <taxon>Caudata</taxon>
        <taxon>Salamandroidea</taxon>
        <taxon>Salamandridae</taxon>
        <taxon>Pleurodelinae</taxon>
        <taxon>Pleurodeles</taxon>
    </lineage>
</organism>